<name>A0AAD8MBX0_9APIA</name>
<dbReference type="Gene3D" id="1.20.1280.50">
    <property type="match status" value="1"/>
</dbReference>
<evidence type="ECO:0000313" key="3">
    <source>
        <dbReference type="Proteomes" id="UP001237642"/>
    </source>
</evidence>
<feature type="domain" description="F-box" evidence="1">
    <location>
        <begin position="117"/>
        <end position="163"/>
    </location>
</feature>
<dbReference type="PANTHER" id="PTHR47744">
    <property type="entry name" value="OS05G0526300 PROTEIN"/>
    <property type="match status" value="1"/>
</dbReference>
<organism evidence="2 3">
    <name type="scientific">Heracleum sosnowskyi</name>
    <dbReference type="NCBI Taxonomy" id="360622"/>
    <lineage>
        <taxon>Eukaryota</taxon>
        <taxon>Viridiplantae</taxon>
        <taxon>Streptophyta</taxon>
        <taxon>Embryophyta</taxon>
        <taxon>Tracheophyta</taxon>
        <taxon>Spermatophyta</taxon>
        <taxon>Magnoliopsida</taxon>
        <taxon>eudicotyledons</taxon>
        <taxon>Gunneridae</taxon>
        <taxon>Pentapetalae</taxon>
        <taxon>asterids</taxon>
        <taxon>campanulids</taxon>
        <taxon>Apiales</taxon>
        <taxon>Apiaceae</taxon>
        <taxon>Apioideae</taxon>
        <taxon>apioid superclade</taxon>
        <taxon>Tordylieae</taxon>
        <taxon>Tordyliinae</taxon>
        <taxon>Heracleum</taxon>
    </lineage>
</organism>
<dbReference type="InterPro" id="IPR057039">
    <property type="entry name" value="At5g52880_ARM"/>
</dbReference>
<sequence length="307" mass="35214">MREGTGMLSRYKTLGFRDSILKIHQYASACKELSSIIRFSFPKLPKFLQHLLFDDVVFAFRTLPLMEASSAVEAANLLLQAAESVLPKQKRGMAGKEFRLAMVAHKRRWKARQQGEGEGMSQLPEDVLMHIFSFLDLRSLVAAASVSRSWNLATSDNKLWQLQYSIFFADSDNLYEIKILQPQTGQAETKLIYVQTDVTRVGFNWREAFKRDFKGFFSRIFNASSRGYCKHCRSIMWLNDLECTNKHCRPNCANHLIKPISSQKIVKYVRDGFLDGFHLYATSSDSDSDSEEGFPSRLWAYPLCTET</sequence>
<dbReference type="EMBL" id="JAUIZM010000009">
    <property type="protein sequence ID" value="KAK1366543.1"/>
    <property type="molecule type" value="Genomic_DNA"/>
</dbReference>
<dbReference type="Pfam" id="PF24104">
    <property type="entry name" value="At5g52880_ARM"/>
    <property type="match status" value="1"/>
</dbReference>
<dbReference type="InterPro" id="IPR001810">
    <property type="entry name" value="F-box_dom"/>
</dbReference>
<comment type="caution">
    <text evidence="2">The sequence shown here is derived from an EMBL/GenBank/DDBJ whole genome shotgun (WGS) entry which is preliminary data.</text>
</comment>
<proteinExistence type="predicted"/>
<reference evidence="2" key="1">
    <citation type="submission" date="2023-02" db="EMBL/GenBank/DDBJ databases">
        <title>Genome of toxic invasive species Heracleum sosnowskyi carries increased number of genes despite the absence of recent whole-genome duplications.</title>
        <authorList>
            <person name="Schelkunov M."/>
            <person name="Shtratnikova V."/>
            <person name="Makarenko M."/>
            <person name="Klepikova A."/>
            <person name="Omelchenko D."/>
            <person name="Novikova G."/>
            <person name="Obukhova E."/>
            <person name="Bogdanov V."/>
            <person name="Penin A."/>
            <person name="Logacheva M."/>
        </authorList>
    </citation>
    <scope>NUCLEOTIDE SEQUENCE</scope>
    <source>
        <strain evidence="2">Hsosn_3</strain>
        <tissue evidence="2">Leaf</tissue>
    </source>
</reference>
<dbReference type="SMART" id="SM00256">
    <property type="entry name" value="FBOX"/>
    <property type="match status" value="1"/>
</dbReference>
<accession>A0AAD8MBX0</accession>
<reference evidence="2" key="2">
    <citation type="submission" date="2023-05" db="EMBL/GenBank/DDBJ databases">
        <authorList>
            <person name="Schelkunov M.I."/>
        </authorList>
    </citation>
    <scope>NUCLEOTIDE SEQUENCE</scope>
    <source>
        <strain evidence="2">Hsosn_3</strain>
        <tissue evidence="2">Leaf</tissue>
    </source>
</reference>
<dbReference type="InterPro" id="IPR036047">
    <property type="entry name" value="F-box-like_dom_sf"/>
</dbReference>
<evidence type="ECO:0000259" key="1">
    <source>
        <dbReference type="PROSITE" id="PS50181"/>
    </source>
</evidence>
<dbReference type="Proteomes" id="UP001237642">
    <property type="component" value="Unassembled WGS sequence"/>
</dbReference>
<dbReference type="PANTHER" id="PTHR47744:SF1">
    <property type="entry name" value="OS05G0526300 PROTEIN"/>
    <property type="match status" value="1"/>
</dbReference>
<dbReference type="Pfam" id="PF12937">
    <property type="entry name" value="F-box-like"/>
    <property type="match status" value="1"/>
</dbReference>
<gene>
    <name evidence="2" type="ORF">POM88_042104</name>
</gene>
<keyword evidence="3" id="KW-1185">Reference proteome</keyword>
<dbReference type="AlphaFoldDB" id="A0AAD8MBX0"/>
<dbReference type="SUPFAM" id="SSF81383">
    <property type="entry name" value="F-box domain"/>
    <property type="match status" value="1"/>
</dbReference>
<protein>
    <submittedName>
        <fullName evidence="2">F-box domain containing protein</fullName>
    </submittedName>
</protein>
<evidence type="ECO:0000313" key="2">
    <source>
        <dbReference type="EMBL" id="KAK1366543.1"/>
    </source>
</evidence>
<dbReference type="PROSITE" id="PS50181">
    <property type="entry name" value="FBOX"/>
    <property type="match status" value="1"/>
</dbReference>